<dbReference type="InterPro" id="IPR003439">
    <property type="entry name" value="ABC_transporter-like_ATP-bd"/>
</dbReference>
<dbReference type="SMART" id="SM00382">
    <property type="entry name" value="AAA"/>
    <property type="match status" value="2"/>
</dbReference>
<dbReference type="SUPFAM" id="SSF52540">
    <property type="entry name" value="P-loop containing nucleoside triphosphate hydrolases"/>
    <property type="match status" value="2"/>
</dbReference>
<dbReference type="GO" id="GO:0016887">
    <property type="term" value="F:ATP hydrolysis activity"/>
    <property type="evidence" value="ECO:0007669"/>
    <property type="project" value="InterPro"/>
</dbReference>
<dbReference type="Pfam" id="PF00005">
    <property type="entry name" value="ABC_tran"/>
    <property type="match status" value="2"/>
</dbReference>
<feature type="domain" description="ABC transporter" evidence="4">
    <location>
        <begin position="4"/>
        <end position="252"/>
    </location>
</feature>
<keyword evidence="6" id="KW-1185">Reference proteome</keyword>
<dbReference type="PANTHER" id="PTHR42855:SF2">
    <property type="entry name" value="DRUG RESISTANCE ABC TRANSPORTER,ATP-BINDING PROTEIN"/>
    <property type="match status" value="1"/>
</dbReference>
<dbReference type="RefSeq" id="WP_167696108.1">
    <property type="nucleotide sequence ID" value="NZ_CP118181.1"/>
</dbReference>
<dbReference type="Gene3D" id="3.40.50.300">
    <property type="entry name" value="P-loop containing nucleotide triphosphate hydrolases"/>
    <property type="match status" value="2"/>
</dbReference>
<dbReference type="PROSITE" id="PS00211">
    <property type="entry name" value="ABC_TRANSPORTER_1"/>
    <property type="match status" value="2"/>
</dbReference>
<dbReference type="InterPro" id="IPR032781">
    <property type="entry name" value="ABC_tran_Xtn"/>
</dbReference>
<dbReference type="PANTHER" id="PTHR42855">
    <property type="entry name" value="ABC TRANSPORTER ATP-BINDING SUBUNIT"/>
    <property type="match status" value="1"/>
</dbReference>
<reference evidence="5" key="1">
    <citation type="submission" date="2020-03" db="EMBL/GenBank/DDBJ databases">
        <title>Spirochaetal bacteria isolated from arthropods constitute a novel genus Entomospira genus novum within the order Spirochaetales.</title>
        <authorList>
            <person name="Grana-Miraglia L."/>
            <person name="Sikutova S."/>
            <person name="Fingerle V."/>
            <person name="Sing A."/>
            <person name="Castillo-Ramirez S."/>
            <person name="Margos G."/>
            <person name="Rudolf I."/>
        </authorList>
    </citation>
    <scope>NUCLEOTIDE SEQUENCE</scope>
    <source>
        <strain evidence="5">BR149</strain>
    </source>
</reference>
<dbReference type="FunFam" id="3.40.50.300:FF:000011">
    <property type="entry name" value="Putative ABC transporter ATP-binding component"/>
    <property type="match status" value="1"/>
</dbReference>
<dbReference type="Proteomes" id="UP000778951">
    <property type="component" value="Unassembled WGS sequence"/>
</dbReference>
<evidence type="ECO:0000259" key="4">
    <source>
        <dbReference type="PROSITE" id="PS50893"/>
    </source>
</evidence>
<feature type="coiled-coil region" evidence="3">
    <location>
        <begin position="237"/>
        <end position="268"/>
    </location>
</feature>
<comment type="caution">
    <text evidence="5">The sequence shown here is derived from an EMBL/GenBank/DDBJ whole genome shotgun (WGS) entry which is preliminary data.</text>
</comment>
<keyword evidence="2 5" id="KW-0067">ATP-binding</keyword>
<dbReference type="InterPro" id="IPR017871">
    <property type="entry name" value="ABC_transporter-like_CS"/>
</dbReference>
<accession>A0A968L072</accession>
<dbReference type="InterPro" id="IPR051309">
    <property type="entry name" value="ABCF_ATPase"/>
</dbReference>
<dbReference type="Pfam" id="PF12848">
    <property type="entry name" value="ABC_tran_Xtn"/>
    <property type="match status" value="1"/>
</dbReference>
<sequence>MAFLQVSSLSLAFGERVILDKVAFTLAPMSKAALVGINGAGKSTLMKVLTGGLSPDDGEIVLSKGAKLAYMAQSSKVEAEATLWQQVEHAYDDWFAYEARAHALMELGDEESLQEASALHDRLAHSSFYQRTSLIDATLRGLGFKESDFIKQVKHFSSGWQMRIALAQVLLSEPDILLLDEPSNFLDTETSVWLMDWLKRFSGGLLLVSHDRYFLEQVTNETLELFNGALKRYAGSYSQYEVRRAQELEQLMKLRQQQEERLAQIEDFARKFRASPSKASLVQSRLREAEKIREQLPSLPETTKQMRIVLPKPPHAGERVLYLEDLQKSYNDRLIFSDLTLLVEKGERLAITGLNGAGKSTLMRILSGVEKADSGYLKWGSGVEIGYFSEDTHQPFMGKSVLEEMESQAPLHLQPEVRNILGAFLFNGDAVYKPISVLSGGEKARLLLARLFLKPFNLLILDEPTNHLDLQSKDLLLRALKEYRGTLIFVSHDRYFNEQLATSVLHMQAEPRYYPGDYGYYLDQWAKGGTGQLMRAKQEQSLLKAIKEEPKVITNSQQERLQNKAQAAKVRKLKRQEEELLLQIAEQEDTLAQKQAMLADEVVYRDVGRLKEVQAEIASLEASLETLYESWQSITQELERDT</sequence>
<dbReference type="GO" id="GO:0003677">
    <property type="term" value="F:DNA binding"/>
    <property type="evidence" value="ECO:0007669"/>
    <property type="project" value="InterPro"/>
</dbReference>
<evidence type="ECO:0000256" key="2">
    <source>
        <dbReference type="ARBA" id="ARBA00022840"/>
    </source>
</evidence>
<evidence type="ECO:0000313" key="5">
    <source>
        <dbReference type="EMBL" id="NIZ70041.1"/>
    </source>
</evidence>
<dbReference type="InterPro" id="IPR027417">
    <property type="entry name" value="P-loop_NTPase"/>
</dbReference>
<dbReference type="PROSITE" id="PS50893">
    <property type="entry name" value="ABC_TRANSPORTER_2"/>
    <property type="match status" value="2"/>
</dbReference>
<name>A0A968L072_9SPIO</name>
<evidence type="ECO:0000256" key="1">
    <source>
        <dbReference type="ARBA" id="ARBA00022741"/>
    </source>
</evidence>
<feature type="domain" description="ABC transporter" evidence="4">
    <location>
        <begin position="321"/>
        <end position="534"/>
    </location>
</feature>
<feature type="coiled-coil region" evidence="3">
    <location>
        <begin position="563"/>
        <end position="630"/>
    </location>
</feature>
<dbReference type="CDD" id="cd03221">
    <property type="entry name" value="ABCF_EF-3"/>
    <property type="match status" value="2"/>
</dbReference>
<dbReference type="EMBL" id="JAATLM010000001">
    <property type="protein sequence ID" value="NIZ70041.1"/>
    <property type="molecule type" value="Genomic_DNA"/>
</dbReference>
<dbReference type="GO" id="GO:0005524">
    <property type="term" value="F:ATP binding"/>
    <property type="evidence" value="ECO:0007669"/>
    <property type="project" value="UniProtKB-KW"/>
</dbReference>
<gene>
    <name evidence="5" type="ORF">HCT48_07460</name>
</gene>
<protein>
    <submittedName>
        <fullName evidence="5">ABC-F family ATP-binding cassette domain-containing protein</fullName>
    </submittedName>
</protein>
<keyword evidence="1" id="KW-0547">Nucleotide-binding</keyword>
<evidence type="ECO:0000313" key="6">
    <source>
        <dbReference type="Proteomes" id="UP000778951"/>
    </source>
</evidence>
<keyword evidence="3" id="KW-0175">Coiled coil</keyword>
<evidence type="ECO:0000256" key="3">
    <source>
        <dbReference type="SAM" id="Coils"/>
    </source>
</evidence>
<organism evidence="5 6">
    <name type="scientific">Entomospira culicis</name>
    <dbReference type="NCBI Taxonomy" id="2719989"/>
    <lineage>
        <taxon>Bacteria</taxon>
        <taxon>Pseudomonadati</taxon>
        <taxon>Spirochaetota</taxon>
        <taxon>Spirochaetia</taxon>
        <taxon>Spirochaetales</taxon>
        <taxon>Spirochaetaceae</taxon>
        <taxon>Entomospira</taxon>
    </lineage>
</organism>
<dbReference type="AlphaFoldDB" id="A0A968L072"/>
<dbReference type="InterPro" id="IPR003593">
    <property type="entry name" value="AAA+_ATPase"/>
</dbReference>
<proteinExistence type="predicted"/>